<dbReference type="PANTHER" id="PTHR13799:SF14">
    <property type="entry name" value="GTP CYCLOHYDROLASE 1 TYPE 2 HOMOLOG"/>
    <property type="match status" value="1"/>
</dbReference>
<dbReference type="HOGENOM" id="CLU_037423_3_0_2"/>
<reference evidence="4 5" key="1">
    <citation type="submission" date="2011-03" db="EMBL/GenBank/DDBJ databases">
        <title>The complete genome of Archaeoglobus veneficus SNP6.</title>
        <authorList>
            <consortium name="US DOE Joint Genome Institute (JGI-PGF)"/>
            <person name="Lucas S."/>
            <person name="Copeland A."/>
            <person name="Lapidus A."/>
            <person name="Bruce D."/>
            <person name="Goodwin L."/>
            <person name="Pitluck S."/>
            <person name="Kyrpides N."/>
            <person name="Mavromatis K."/>
            <person name="Pagani I."/>
            <person name="Ivanova N."/>
            <person name="Mikhailova N."/>
            <person name="Lu M."/>
            <person name="Detter J.C."/>
            <person name="Tapia R."/>
            <person name="Han C."/>
            <person name="Land M."/>
            <person name="Hauser L."/>
            <person name="Markowitz V."/>
            <person name="Cheng J.-F."/>
            <person name="Hugenholtz P."/>
            <person name="Woyke T."/>
            <person name="Wu D."/>
            <person name="Spring S."/>
            <person name="Brambilla E."/>
            <person name="Klenk H.-P."/>
            <person name="Eisen J.A."/>
        </authorList>
    </citation>
    <scope>NUCLEOTIDE SEQUENCE [LARGE SCALE GENOMIC DNA]</scope>
    <source>
        <strain>SNP6</strain>
    </source>
</reference>
<feature type="binding site" evidence="3">
    <location>
        <position position="64"/>
    </location>
    <ligand>
        <name>a divalent metal cation</name>
        <dbReference type="ChEBI" id="CHEBI:60240"/>
        <label>2</label>
    </ligand>
</feature>
<keyword evidence="5" id="KW-1185">Reference proteome</keyword>
<keyword evidence="2 3" id="KW-0479">Metal-binding</keyword>
<accession>F2KSB0</accession>
<dbReference type="STRING" id="693661.Arcve_0865"/>
<dbReference type="OrthoDB" id="85198at2157"/>
<name>F2KSB0_ARCVS</name>
<dbReference type="KEGG" id="ave:Arcve_0865"/>
<dbReference type="SUPFAM" id="SSF102705">
    <property type="entry name" value="NIF3 (NGG1p interacting factor 3)-like"/>
    <property type="match status" value="1"/>
</dbReference>
<feature type="binding site" evidence="3">
    <location>
        <position position="100"/>
    </location>
    <ligand>
        <name>a divalent metal cation</name>
        <dbReference type="ChEBI" id="CHEBI:60240"/>
        <label>1</label>
    </ligand>
</feature>
<dbReference type="InterPro" id="IPR036069">
    <property type="entry name" value="DUF34/NIF3_sf"/>
</dbReference>
<dbReference type="AlphaFoldDB" id="F2KSB0"/>
<dbReference type="GO" id="GO:0005737">
    <property type="term" value="C:cytoplasm"/>
    <property type="evidence" value="ECO:0007669"/>
    <property type="project" value="TreeGrafter"/>
</dbReference>
<proteinExistence type="inferred from homology"/>
<dbReference type="RefSeq" id="WP_013683551.1">
    <property type="nucleotide sequence ID" value="NC_015320.1"/>
</dbReference>
<sequence>MRLRELTFFLDEFLKTGEWSETSKNGLQVEGKEEVEKVAFAVDACMETFEKARDTNADMLVVHHGLVWGGIEYVTGIVAKRLRFLLENGISLYAAHLPLDAHPEIGNNVKLLEIVGAEVEEPFGFYHGKAIGFAGRLSNGVELEELAAILEEKLQTEVRVLNFGCNRVKRIGAVSGRGGFAVAEAAEKGLDVLITGEAEHSAYHTAKELGVNVIFAGHYATETLGIKALMDVVDGLGLKTEFIDAPTRL</sequence>
<dbReference type="GeneID" id="10393968"/>
<evidence type="ECO:0000313" key="4">
    <source>
        <dbReference type="EMBL" id="AEA46879.1"/>
    </source>
</evidence>
<organism evidence="4 5">
    <name type="scientific">Archaeoglobus veneficus (strain DSM 11195 / SNP6)</name>
    <dbReference type="NCBI Taxonomy" id="693661"/>
    <lineage>
        <taxon>Archaea</taxon>
        <taxon>Methanobacteriati</taxon>
        <taxon>Methanobacteriota</taxon>
        <taxon>Archaeoglobi</taxon>
        <taxon>Archaeoglobales</taxon>
        <taxon>Archaeoglobaceae</taxon>
        <taxon>Archaeoglobus</taxon>
    </lineage>
</organism>
<dbReference type="Gene3D" id="3.40.1390.30">
    <property type="entry name" value="NIF3 (NGG1p interacting factor 3)-like"/>
    <property type="match status" value="2"/>
</dbReference>
<protein>
    <submittedName>
        <fullName evidence="4">NGG1p interacting factor 3 protein, NIF3</fullName>
    </submittedName>
</protein>
<gene>
    <name evidence="4" type="ordered locus">Arcve_0865</name>
</gene>
<evidence type="ECO:0000313" key="5">
    <source>
        <dbReference type="Proteomes" id="UP000008136"/>
    </source>
</evidence>
<dbReference type="eggNOG" id="arCOG04454">
    <property type="taxonomic scope" value="Archaea"/>
</dbReference>
<feature type="binding site" evidence="3">
    <location>
        <position position="222"/>
    </location>
    <ligand>
        <name>a divalent metal cation</name>
        <dbReference type="ChEBI" id="CHEBI:60240"/>
        <label>1</label>
    </ligand>
</feature>
<dbReference type="GO" id="GO:0046872">
    <property type="term" value="F:metal ion binding"/>
    <property type="evidence" value="ECO:0007669"/>
    <property type="project" value="UniProtKB-KW"/>
</dbReference>
<dbReference type="NCBIfam" id="TIGR00486">
    <property type="entry name" value="YbgI_SA1388"/>
    <property type="match status" value="1"/>
</dbReference>
<dbReference type="Proteomes" id="UP000008136">
    <property type="component" value="Chromosome"/>
</dbReference>
<evidence type="ECO:0000256" key="1">
    <source>
        <dbReference type="ARBA" id="ARBA00006964"/>
    </source>
</evidence>
<dbReference type="PANTHER" id="PTHR13799">
    <property type="entry name" value="NGG1 INTERACTING FACTOR 3"/>
    <property type="match status" value="1"/>
</dbReference>
<comment type="similarity">
    <text evidence="1">Belongs to the GTP cyclohydrolase I type 2/NIF3 family.</text>
</comment>
<evidence type="ECO:0000256" key="2">
    <source>
        <dbReference type="ARBA" id="ARBA00022723"/>
    </source>
</evidence>
<dbReference type="EMBL" id="CP002588">
    <property type="protein sequence ID" value="AEA46879.1"/>
    <property type="molecule type" value="Genomic_DNA"/>
</dbReference>
<feature type="binding site" evidence="3">
    <location>
        <position position="63"/>
    </location>
    <ligand>
        <name>a divalent metal cation</name>
        <dbReference type="ChEBI" id="CHEBI:60240"/>
        <label>1</label>
    </ligand>
</feature>
<dbReference type="FunFam" id="3.40.1390.30:FF:000001">
    <property type="entry name" value="GTP cyclohydrolase 1 type 2"/>
    <property type="match status" value="1"/>
</dbReference>
<dbReference type="Pfam" id="PF01784">
    <property type="entry name" value="DUF34_NIF3"/>
    <property type="match status" value="1"/>
</dbReference>
<feature type="binding site" evidence="3">
    <location>
        <position position="218"/>
    </location>
    <ligand>
        <name>a divalent metal cation</name>
        <dbReference type="ChEBI" id="CHEBI:60240"/>
        <label>1</label>
    </ligand>
</feature>
<evidence type="ECO:0000256" key="3">
    <source>
        <dbReference type="PIRSR" id="PIRSR602678-1"/>
    </source>
</evidence>
<dbReference type="InterPro" id="IPR002678">
    <property type="entry name" value="DUF34/NIF3"/>
</dbReference>